<organism evidence="2 3">
    <name type="scientific">Linum trigynum</name>
    <dbReference type="NCBI Taxonomy" id="586398"/>
    <lineage>
        <taxon>Eukaryota</taxon>
        <taxon>Viridiplantae</taxon>
        <taxon>Streptophyta</taxon>
        <taxon>Embryophyta</taxon>
        <taxon>Tracheophyta</taxon>
        <taxon>Spermatophyta</taxon>
        <taxon>Magnoliopsida</taxon>
        <taxon>eudicotyledons</taxon>
        <taxon>Gunneridae</taxon>
        <taxon>Pentapetalae</taxon>
        <taxon>rosids</taxon>
        <taxon>fabids</taxon>
        <taxon>Malpighiales</taxon>
        <taxon>Linaceae</taxon>
        <taxon>Linum</taxon>
    </lineage>
</organism>
<evidence type="ECO:0000313" key="2">
    <source>
        <dbReference type="EMBL" id="CAL1388877.1"/>
    </source>
</evidence>
<proteinExistence type="predicted"/>
<dbReference type="Proteomes" id="UP001497516">
    <property type="component" value="Chromosome 5"/>
</dbReference>
<accession>A0AAV2ET38</accession>
<reference evidence="2 3" key="1">
    <citation type="submission" date="2024-04" db="EMBL/GenBank/DDBJ databases">
        <authorList>
            <person name="Fracassetti M."/>
        </authorList>
    </citation>
    <scope>NUCLEOTIDE SEQUENCE [LARGE SCALE GENOMIC DNA]</scope>
</reference>
<name>A0AAV2ET38_9ROSI</name>
<keyword evidence="3" id="KW-1185">Reference proteome</keyword>
<evidence type="ECO:0000313" key="3">
    <source>
        <dbReference type="Proteomes" id="UP001497516"/>
    </source>
</evidence>
<protein>
    <submittedName>
        <fullName evidence="2">Uncharacterized protein</fullName>
    </submittedName>
</protein>
<dbReference type="EMBL" id="OZ034818">
    <property type="protein sequence ID" value="CAL1388877.1"/>
    <property type="molecule type" value="Genomic_DNA"/>
</dbReference>
<sequence>MGSIGRNRDERGRSDKLHGQDGKAHDRAWLPFWPCGIYREAARPEPVSRSAVRNKLVAVMISARELHGQALRLHGPCNGSALPWRN</sequence>
<gene>
    <name evidence="2" type="ORF">LTRI10_LOCUS29777</name>
</gene>
<dbReference type="AlphaFoldDB" id="A0AAV2ET38"/>
<feature type="region of interest" description="Disordered" evidence="1">
    <location>
        <begin position="1"/>
        <end position="24"/>
    </location>
</feature>
<evidence type="ECO:0000256" key="1">
    <source>
        <dbReference type="SAM" id="MobiDB-lite"/>
    </source>
</evidence>